<dbReference type="PANTHER" id="PTHR43289">
    <property type="entry name" value="MITOGEN-ACTIVATED PROTEIN KINASE KINASE KINASE 20-RELATED"/>
    <property type="match status" value="1"/>
</dbReference>
<evidence type="ECO:0000259" key="9">
    <source>
        <dbReference type="PROSITE" id="PS50011"/>
    </source>
</evidence>
<reference evidence="10 11" key="1">
    <citation type="submission" date="2019-10" db="EMBL/GenBank/DDBJ databases">
        <title>A soil myxobacterium in the family Polyangiaceae.</title>
        <authorList>
            <person name="Li Y."/>
            <person name="Wang J."/>
        </authorList>
    </citation>
    <scope>NUCLEOTIDE SEQUENCE [LARGE SCALE GENOMIC DNA]</scope>
    <source>
        <strain evidence="10 11">DSM 14734</strain>
    </source>
</reference>
<dbReference type="Proteomes" id="UP000440224">
    <property type="component" value="Unassembled WGS sequence"/>
</dbReference>
<accession>A0A6N7PPE9</accession>
<dbReference type="OrthoDB" id="9801841at2"/>
<dbReference type="InterPro" id="IPR008271">
    <property type="entry name" value="Ser/Thr_kinase_AS"/>
</dbReference>
<evidence type="ECO:0000256" key="7">
    <source>
        <dbReference type="PROSITE-ProRule" id="PRU10141"/>
    </source>
</evidence>
<dbReference type="PROSITE" id="PS50011">
    <property type="entry name" value="PROTEIN_KINASE_DOM"/>
    <property type="match status" value="1"/>
</dbReference>
<sequence>MSMPIAIGDVIADKYRVDRLLGSGGMGVVVAATHLELRTRRAIKVMLSHVVASPLCVERFLREARTLSELRSAHVARVYDVGRLPNDAPFMVMEYLEGHTLMARLSRYGPLPVEEAATHALHACEALAEAHARGIVHRDLKPENLFLTEASDGSPCVKVLDFGVSKLLHEEGPTRTSTGAIVGSPLYMSPEQVNAARDVDARSDIWAMGIILFQLVTGECPFRGNNVLQILAQLANKNPTPPSALRRDLPPALDAVILRCLQKDRDERYQDVVALARDLAPLAVSAPGAVAETVARIERIQATAARTAAMSTATSLGVDPGATTDPGQAFARTEAEARMQGADLDLDLAVTPPPWTRAGIETTLRTGSAMPPPPPRDATETTTAIPRRNAARNFAAGALLLALCMPLGGILYRLAPGANAAASPVPTASPWTPPPPAGNVAGVPAPDEPPKEPPKLATASASAEVAPRSTPSTRPAATTRVLSPRVSATPKPPPRY</sequence>
<dbReference type="GO" id="GO:0004674">
    <property type="term" value="F:protein serine/threonine kinase activity"/>
    <property type="evidence" value="ECO:0007669"/>
    <property type="project" value="UniProtKB-KW"/>
</dbReference>
<keyword evidence="2" id="KW-0723">Serine/threonine-protein kinase</keyword>
<protein>
    <recommendedName>
        <fullName evidence="1">non-specific serine/threonine protein kinase</fullName>
        <ecNumber evidence="1">2.7.11.1</ecNumber>
    </recommendedName>
</protein>
<evidence type="ECO:0000256" key="6">
    <source>
        <dbReference type="ARBA" id="ARBA00022840"/>
    </source>
</evidence>
<feature type="compositionally biased region" description="Low complexity" evidence="8">
    <location>
        <begin position="421"/>
        <end position="430"/>
    </location>
</feature>
<evidence type="ECO:0000256" key="3">
    <source>
        <dbReference type="ARBA" id="ARBA00022679"/>
    </source>
</evidence>
<keyword evidence="4 7" id="KW-0547">Nucleotide-binding</keyword>
<name>A0A6N7PPE9_9BACT</name>
<dbReference type="SUPFAM" id="SSF56112">
    <property type="entry name" value="Protein kinase-like (PK-like)"/>
    <property type="match status" value="1"/>
</dbReference>
<evidence type="ECO:0000256" key="8">
    <source>
        <dbReference type="SAM" id="MobiDB-lite"/>
    </source>
</evidence>
<gene>
    <name evidence="10" type="ORF">GF068_09750</name>
</gene>
<proteinExistence type="predicted"/>
<dbReference type="PANTHER" id="PTHR43289:SF6">
    <property type="entry name" value="SERINE_THREONINE-PROTEIN KINASE NEKL-3"/>
    <property type="match status" value="1"/>
</dbReference>
<evidence type="ECO:0000313" key="11">
    <source>
        <dbReference type="Proteomes" id="UP000440224"/>
    </source>
</evidence>
<feature type="region of interest" description="Disordered" evidence="8">
    <location>
        <begin position="421"/>
        <end position="496"/>
    </location>
</feature>
<evidence type="ECO:0000256" key="2">
    <source>
        <dbReference type="ARBA" id="ARBA00022527"/>
    </source>
</evidence>
<dbReference type="EC" id="2.7.11.1" evidence="1"/>
<feature type="binding site" evidence="7">
    <location>
        <position position="44"/>
    </location>
    <ligand>
        <name>ATP</name>
        <dbReference type="ChEBI" id="CHEBI:30616"/>
    </ligand>
</feature>
<dbReference type="PROSITE" id="PS00107">
    <property type="entry name" value="PROTEIN_KINASE_ATP"/>
    <property type="match status" value="1"/>
</dbReference>
<dbReference type="CDD" id="cd14014">
    <property type="entry name" value="STKc_PknB_like"/>
    <property type="match status" value="1"/>
</dbReference>
<dbReference type="InterPro" id="IPR000719">
    <property type="entry name" value="Prot_kinase_dom"/>
</dbReference>
<dbReference type="InterPro" id="IPR017441">
    <property type="entry name" value="Protein_kinase_ATP_BS"/>
</dbReference>
<dbReference type="EMBL" id="WJIE01000002">
    <property type="protein sequence ID" value="MRG92210.1"/>
    <property type="molecule type" value="Genomic_DNA"/>
</dbReference>
<dbReference type="PROSITE" id="PS00108">
    <property type="entry name" value="PROTEIN_KINASE_ST"/>
    <property type="match status" value="1"/>
</dbReference>
<keyword evidence="6 7" id="KW-0067">ATP-binding</keyword>
<dbReference type="Pfam" id="PF00069">
    <property type="entry name" value="Pkinase"/>
    <property type="match status" value="1"/>
</dbReference>
<dbReference type="Gene3D" id="1.10.510.10">
    <property type="entry name" value="Transferase(Phosphotransferase) domain 1"/>
    <property type="match status" value="1"/>
</dbReference>
<dbReference type="RefSeq" id="WP_153819034.1">
    <property type="nucleotide sequence ID" value="NZ_WJIE01000002.1"/>
</dbReference>
<evidence type="ECO:0000256" key="5">
    <source>
        <dbReference type="ARBA" id="ARBA00022777"/>
    </source>
</evidence>
<dbReference type="GO" id="GO:0005524">
    <property type="term" value="F:ATP binding"/>
    <property type="evidence" value="ECO:0007669"/>
    <property type="project" value="UniProtKB-UniRule"/>
</dbReference>
<keyword evidence="3" id="KW-0808">Transferase</keyword>
<dbReference type="Gene3D" id="3.30.200.20">
    <property type="entry name" value="Phosphorylase Kinase, domain 1"/>
    <property type="match status" value="1"/>
</dbReference>
<dbReference type="SMART" id="SM00220">
    <property type="entry name" value="S_TKc"/>
    <property type="match status" value="1"/>
</dbReference>
<evidence type="ECO:0000313" key="10">
    <source>
        <dbReference type="EMBL" id="MRG92210.1"/>
    </source>
</evidence>
<evidence type="ECO:0000256" key="4">
    <source>
        <dbReference type="ARBA" id="ARBA00022741"/>
    </source>
</evidence>
<feature type="region of interest" description="Disordered" evidence="8">
    <location>
        <begin position="364"/>
        <end position="386"/>
    </location>
</feature>
<feature type="domain" description="Protein kinase" evidence="9">
    <location>
        <begin position="15"/>
        <end position="283"/>
    </location>
</feature>
<dbReference type="FunFam" id="1.10.510.10:FF:000021">
    <property type="entry name" value="Serine/threonine protein kinase"/>
    <property type="match status" value="1"/>
</dbReference>
<keyword evidence="11" id="KW-1185">Reference proteome</keyword>
<comment type="caution">
    <text evidence="10">The sequence shown here is derived from an EMBL/GenBank/DDBJ whole genome shotgun (WGS) entry which is preliminary data.</text>
</comment>
<organism evidence="10 11">
    <name type="scientific">Polyangium spumosum</name>
    <dbReference type="NCBI Taxonomy" id="889282"/>
    <lineage>
        <taxon>Bacteria</taxon>
        <taxon>Pseudomonadati</taxon>
        <taxon>Myxococcota</taxon>
        <taxon>Polyangia</taxon>
        <taxon>Polyangiales</taxon>
        <taxon>Polyangiaceae</taxon>
        <taxon>Polyangium</taxon>
    </lineage>
</organism>
<dbReference type="InterPro" id="IPR011009">
    <property type="entry name" value="Kinase-like_dom_sf"/>
</dbReference>
<keyword evidence="5 10" id="KW-0418">Kinase</keyword>
<evidence type="ECO:0000256" key="1">
    <source>
        <dbReference type="ARBA" id="ARBA00012513"/>
    </source>
</evidence>
<dbReference type="AlphaFoldDB" id="A0A6N7PPE9"/>